<feature type="transmembrane region" description="Helical" evidence="1">
    <location>
        <begin position="14"/>
        <end position="36"/>
    </location>
</feature>
<gene>
    <name evidence="3" type="ORF">GYMLUDRAFT_223246</name>
</gene>
<organism evidence="3 4">
    <name type="scientific">Collybiopsis luxurians FD-317 M1</name>
    <dbReference type="NCBI Taxonomy" id="944289"/>
    <lineage>
        <taxon>Eukaryota</taxon>
        <taxon>Fungi</taxon>
        <taxon>Dikarya</taxon>
        <taxon>Basidiomycota</taxon>
        <taxon>Agaricomycotina</taxon>
        <taxon>Agaricomycetes</taxon>
        <taxon>Agaricomycetidae</taxon>
        <taxon>Agaricales</taxon>
        <taxon>Marasmiineae</taxon>
        <taxon>Omphalotaceae</taxon>
        <taxon>Collybiopsis</taxon>
        <taxon>Collybiopsis luxurians</taxon>
    </lineage>
</organism>
<dbReference type="HOGENOM" id="CLU_046025_2_0_1"/>
<keyword evidence="1" id="KW-0812">Transmembrane</keyword>
<reference evidence="3 4" key="1">
    <citation type="submission" date="2014-04" db="EMBL/GenBank/DDBJ databases">
        <title>Evolutionary Origins and Diversification of the Mycorrhizal Mutualists.</title>
        <authorList>
            <consortium name="DOE Joint Genome Institute"/>
            <consortium name="Mycorrhizal Genomics Consortium"/>
            <person name="Kohler A."/>
            <person name="Kuo A."/>
            <person name="Nagy L.G."/>
            <person name="Floudas D."/>
            <person name="Copeland A."/>
            <person name="Barry K.W."/>
            <person name="Cichocki N."/>
            <person name="Veneault-Fourrey C."/>
            <person name="LaButti K."/>
            <person name="Lindquist E.A."/>
            <person name="Lipzen A."/>
            <person name="Lundell T."/>
            <person name="Morin E."/>
            <person name="Murat C."/>
            <person name="Riley R."/>
            <person name="Ohm R."/>
            <person name="Sun H."/>
            <person name="Tunlid A."/>
            <person name="Henrissat B."/>
            <person name="Grigoriev I.V."/>
            <person name="Hibbett D.S."/>
            <person name="Martin F."/>
        </authorList>
    </citation>
    <scope>NUCLEOTIDE SEQUENCE [LARGE SCALE GENOMIC DNA]</scope>
    <source>
        <strain evidence="3 4">FD-317 M1</strain>
    </source>
</reference>
<dbReference type="Proteomes" id="UP000053593">
    <property type="component" value="Unassembled WGS sequence"/>
</dbReference>
<dbReference type="InterPro" id="IPR045339">
    <property type="entry name" value="DUF6534"/>
</dbReference>
<feature type="domain" description="DUF6534" evidence="2">
    <location>
        <begin position="166"/>
        <end position="251"/>
    </location>
</feature>
<dbReference type="EMBL" id="KN834766">
    <property type="protein sequence ID" value="KIK62687.1"/>
    <property type="molecule type" value="Genomic_DNA"/>
</dbReference>
<sequence>MTSPATPQLVLGPYYFGVVLNTLFYGVLALQTLIYYQGYKSDRLLLRLFVFYLFAIETINSGMILATIYQPLVGQFGTDLPMTKFPTLLPGQPYLATAISVPVQLFYAWRIHVVIASNWIPALICLSSLTSMAGGFWTGIQVHRAQSYANKHMVDPPAIIWSICASASDIIICISLIASLIKRKTGMKNTDDVIDRIIRTTLQTGAVTQTFAILDNVLFLTLPNSALCFTFDFVLPKLYSNAIVSTLNARKGTVRVAIEQSQDNILLMENLGVRQAATIGTPSQSIAFRHSISRTETTSLDSELFDLDTQESSHREARQFGSAFSH</sequence>
<accession>A0A0D0CTE0</accession>
<keyword evidence="4" id="KW-1185">Reference proteome</keyword>
<evidence type="ECO:0000259" key="2">
    <source>
        <dbReference type="Pfam" id="PF20152"/>
    </source>
</evidence>
<protein>
    <recommendedName>
        <fullName evidence="2">DUF6534 domain-containing protein</fullName>
    </recommendedName>
</protein>
<feature type="transmembrane region" description="Helical" evidence="1">
    <location>
        <begin position="48"/>
        <end position="69"/>
    </location>
</feature>
<keyword evidence="1" id="KW-0472">Membrane</keyword>
<proteinExistence type="predicted"/>
<dbReference type="Pfam" id="PF20152">
    <property type="entry name" value="DUF6534"/>
    <property type="match status" value="1"/>
</dbReference>
<name>A0A0D0CTE0_9AGAR</name>
<keyword evidence="1" id="KW-1133">Transmembrane helix</keyword>
<evidence type="ECO:0000313" key="3">
    <source>
        <dbReference type="EMBL" id="KIK62687.1"/>
    </source>
</evidence>
<feature type="transmembrane region" description="Helical" evidence="1">
    <location>
        <begin position="158"/>
        <end position="181"/>
    </location>
</feature>
<dbReference type="AlphaFoldDB" id="A0A0D0CTE0"/>
<dbReference type="OrthoDB" id="3265526at2759"/>
<feature type="transmembrane region" description="Helical" evidence="1">
    <location>
        <begin position="89"/>
        <end position="107"/>
    </location>
</feature>
<evidence type="ECO:0000313" key="4">
    <source>
        <dbReference type="Proteomes" id="UP000053593"/>
    </source>
</evidence>
<feature type="transmembrane region" description="Helical" evidence="1">
    <location>
        <begin position="119"/>
        <end position="138"/>
    </location>
</feature>
<evidence type="ECO:0000256" key="1">
    <source>
        <dbReference type="SAM" id="Phobius"/>
    </source>
</evidence>
<dbReference type="PANTHER" id="PTHR40465">
    <property type="entry name" value="CHROMOSOME 1, WHOLE GENOME SHOTGUN SEQUENCE"/>
    <property type="match status" value="1"/>
</dbReference>
<dbReference type="PANTHER" id="PTHR40465:SF1">
    <property type="entry name" value="DUF6534 DOMAIN-CONTAINING PROTEIN"/>
    <property type="match status" value="1"/>
</dbReference>